<sequence>MACVLFWCSKQASAQFTLSAEVRPRAELRHGFKTVKAEKDDPAFFVEQRSRLSALYKREKLGVKVTLQDVRVWGNTNQIYKSDPSLFNVYEAYGEYQLTPQLAIRVGRQELDYDNARFLGNLDWAQQGRSHDAARIKYADSTGFAVHAGAGFNQSVASEPTKLFDTYYSGVDNYKTMQYLWVHKEWSLAKVSALFFNDGRQKADSTVAFRQTYGLAGEVNAGRVKLGSELYFQGGKDVAGKTVRAYLAAAYATFTTKLTPVTLGVDYLSGTGRGESRNHAFNPLYGTNHAFYGLMDYFYVGSSHGQEGRTTGLVDVFLKTAFKLGQSSSLLAQFHHFKSPVTLVNPTEATGTLSSRLGEEIDLVFNQNISADFNLKLGYSQLYATNSLDALKGKRGSGVNQWAWLMLTFKPVLFQQQAP</sequence>
<dbReference type="EMBL" id="CP012643">
    <property type="protein sequence ID" value="ALJ00228.1"/>
    <property type="molecule type" value="Genomic_DNA"/>
</dbReference>
<proteinExistence type="predicted"/>
<name>A0A0P0C5K5_9BACT</name>
<gene>
    <name evidence="2" type="ORF">DC20_16200</name>
</gene>
<evidence type="ECO:0000259" key="1">
    <source>
        <dbReference type="Pfam" id="PF13372"/>
    </source>
</evidence>
<protein>
    <recommendedName>
        <fullName evidence="1">Alginate export domain-containing protein</fullName>
    </recommendedName>
</protein>
<keyword evidence="3" id="KW-1185">Reference proteome</keyword>
<organism evidence="2 3">
    <name type="scientific">Rufibacter tibetensis</name>
    <dbReference type="NCBI Taxonomy" id="512763"/>
    <lineage>
        <taxon>Bacteria</taxon>
        <taxon>Pseudomonadati</taxon>
        <taxon>Bacteroidota</taxon>
        <taxon>Cytophagia</taxon>
        <taxon>Cytophagales</taxon>
        <taxon>Hymenobacteraceae</taxon>
        <taxon>Rufibacter</taxon>
    </lineage>
</organism>
<evidence type="ECO:0000313" key="2">
    <source>
        <dbReference type="EMBL" id="ALJ00228.1"/>
    </source>
</evidence>
<dbReference type="STRING" id="512763.DC20_16200"/>
<accession>A0A0P0C5K5</accession>
<dbReference type="Proteomes" id="UP000061382">
    <property type="component" value="Chromosome"/>
</dbReference>
<feature type="domain" description="Alginate export" evidence="1">
    <location>
        <begin position="17"/>
        <end position="389"/>
    </location>
</feature>
<dbReference type="OrthoDB" id="1070463at2"/>
<dbReference type="InterPro" id="IPR025388">
    <property type="entry name" value="Alginate_export_dom"/>
</dbReference>
<reference evidence="2 3" key="1">
    <citation type="submission" date="2015-08" db="EMBL/GenBank/DDBJ databases">
        <title>Complete genome sequence of Rufibacter tibetensis strain 1351t, a radiation-resistant bacterium from tibet plateau.</title>
        <authorList>
            <person name="Dai J."/>
        </authorList>
    </citation>
    <scope>NUCLEOTIDE SEQUENCE [LARGE SCALE GENOMIC DNA]</scope>
    <source>
        <strain evidence="2 3">1351</strain>
    </source>
</reference>
<dbReference type="PATRIC" id="fig|512763.3.peg.3565"/>
<dbReference type="AlphaFoldDB" id="A0A0P0C5K5"/>
<dbReference type="Pfam" id="PF13372">
    <property type="entry name" value="Alginate_exp"/>
    <property type="match status" value="1"/>
</dbReference>
<dbReference type="KEGG" id="rti:DC20_16200"/>
<evidence type="ECO:0000313" key="3">
    <source>
        <dbReference type="Proteomes" id="UP000061382"/>
    </source>
</evidence>